<keyword evidence="4" id="KW-0238">DNA-binding</keyword>
<feature type="domain" description="RNA polymerase sigma factor 70 region 4 type 2" evidence="7">
    <location>
        <begin position="108"/>
        <end position="159"/>
    </location>
</feature>
<comment type="caution">
    <text evidence="8">The sequence shown here is derived from an EMBL/GenBank/DDBJ whole genome shotgun (WGS) entry which is preliminary data.</text>
</comment>
<feature type="domain" description="RNA polymerase sigma-70 region 2" evidence="6">
    <location>
        <begin position="6"/>
        <end position="71"/>
    </location>
</feature>
<dbReference type="RefSeq" id="WP_290263522.1">
    <property type="nucleotide sequence ID" value="NZ_JBHSCX010000021.1"/>
</dbReference>
<gene>
    <name evidence="8" type="ORF">ACFOX3_18445</name>
</gene>
<dbReference type="InterPro" id="IPR007627">
    <property type="entry name" value="RNA_pol_sigma70_r2"/>
</dbReference>
<evidence type="ECO:0000256" key="4">
    <source>
        <dbReference type="ARBA" id="ARBA00023125"/>
    </source>
</evidence>
<dbReference type="NCBIfam" id="TIGR02937">
    <property type="entry name" value="sigma70-ECF"/>
    <property type="match status" value="1"/>
</dbReference>
<evidence type="ECO:0000256" key="3">
    <source>
        <dbReference type="ARBA" id="ARBA00023082"/>
    </source>
</evidence>
<dbReference type="Pfam" id="PF04542">
    <property type="entry name" value="Sigma70_r2"/>
    <property type="match status" value="1"/>
</dbReference>
<dbReference type="Pfam" id="PF08281">
    <property type="entry name" value="Sigma70_r4_2"/>
    <property type="match status" value="1"/>
</dbReference>
<reference evidence="9" key="1">
    <citation type="journal article" date="2019" name="Int. J. Syst. Evol. Microbiol.">
        <title>The Global Catalogue of Microorganisms (GCM) 10K type strain sequencing project: providing services to taxonomists for standard genome sequencing and annotation.</title>
        <authorList>
            <consortium name="The Broad Institute Genomics Platform"/>
            <consortium name="The Broad Institute Genome Sequencing Center for Infectious Disease"/>
            <person name="Wu L."/>
            <person name="Ma J."/>
        </authorList>
    </citation>
    <scope>NUCLEOTIDE SEQUENCE [LARGE SCALE GENOMIC DNA]</scope>
    <source>
        <strain evidence="9">CECT 8570</strain>
    </source>
</reference>
<dbReference type="EMBL" id="JBHSCX010000021">
    <property type="protein sequence ID" value="MFC4364295.1"/>
    <property type="molecule type" value="Genomic_DNA"/>
</dbReference>
<dbReference type="SUPFAM" id="SSF88946">
    <property type="entry name" value="Sigma2 domain of RNA polymerase sigma factors"/>
    <property type="match status" value="1"/>
</dbReference>
<evidence type="ECO:0000313" key="8">
    <source>
        <dbReference type="EMBL" id="MFC4364295.1"/>
    </source>
</evidence>
<dbReference type="Gene3D" id="1.10.10.10">
    <property type="entry name" value="Winged helix-like DNA-binding domain superfamily/Winged helix DNA-binding domain"/>
    <property type="match status" value="1"/>
</dbReference>
<dbReference type="Gene3D" id="1.10.1740.10">
    <property type="match status" value="1"/>
</dbReference>
<keyword evidence="5" id="KW-0804">Transcription</keyword>
<dbReference type="PANTHER" id="PTHR43133:SF8">
    <property type="entry name" value="RNA POLYMERASE SIGMA FACTOR HI_1459-RELATED"/>
    <property type="match status" value="1"/>
</dbReference>
<dbReference type="SUPFAM" id="SSF88659">
    <property type="entry name" value="Sigma3 and sigma4 domains of RNA polymerase sigma factors"/>
    <property type="match status" value="1"/>
</dbReference>
<comment type="similarity">
    <text evidence="1">Belongs to the sigma-70 factor family. ECF subfamily.</text>
</comment>
<dbReference type="InterPro" id="IPR039425">
    <property type="entry name" value="RNA_pol_sigma-70-like"/>
</dbReference>
<proteinExistence type="inferred from homology"/>
<dbReference type="InterPro" id="IPR036388">
    <property type="entry name" value="WH-like_DNA-bd_sf"/>
</dbReference>
<dbReference type="InterPro" id="IPR013249">
    <property type="entry name" value="RNA_pol_sigma70_r4_t2"/>
</dbReference>
<dbReference type="InterPro" id="IPR013325">
    <property type="entry name" value="RNA_pol_sigma_r2"/>
</dbReference>
<keyword evidence="3" id="KW-0731">Sigma factor</keyword>
<dbReference type="PANTHER" id="PTHR43133">
    <property type="entry name" value="RNA POLYMERASE ECF-TYPE SIGMA FACTO"/>
    <property type="match status" value="1"/>
</dbReference>
<dbReference type="Proteomes" id="UP001595840">
    <property type="component" value="Unassembled WGS sequence"/>
</dbReference>
<name>A0ABV8V8Q1_9GAMM</name>
<sequence>MEQLWLSYSAAIMRTLSGYEADQQLREDLAQEIFCAMLHSVERISSAENPRAYIFRIAHNVAVDHIARQVRDKAESCEPEHLTQLLDDNSQHNDDCPAGQLQRSQQQQLLLNAVRALDPPYRQVIMLLLEDLTATEIADILQISAGAVRVRINRAKTELKARLEGEK</sequence>
<accession>A0ABV8V8Q1</accession>
<evidence type="ECO:0000256" key="5">
    <source>
        <dbReference type="ARBA" id="ARBA00023163"/>
    </source>
</evidence>
<evidence type="ECO:0000259" key="7">
    <source>
        <dbReference type="Pfam" id="PF08281"/>
    </source>
</evidence>
<keyword evidence="2" id="KW-0805">Transcription regulation</keyword>
<organism evidence="8 9">
    <name type="scientific">Simiduia curdlanivorans</name>
    <dbReference type="NCBI Taxonomy" id="1492769"/>
    <lineage>
        <taxon>Bacteria</taxon>
        <taxon>Pseudomonadati</taxon>
        <taxon>Pseudomonadota</taxon>
        <taxon>Gammaproteobacteria</taxon>
        <taxon>Cellvibrionales</taxon>
        <taxon>Cellvibrionaceae</taxon>
        <taxon>Simiduia</taxon>
    </lineage>
</organism>
<dbReference type="InterPro" id="IPR014284">
    <property type="entry name" value="RNA_pol_sigma-70_dom"/>
</dbReference>
<dbReference type="InterPro" id="IPR013324">
    <property type="entry name" value="RNA_pol_sigma_r3/r4-like"/>
</dbReference>
<dbReference type="CDD" id="cd06171">
    <property type="entry name" value="Sigma70_r4"/>
    <property type="match status" value="1"/>
</dbReference>
<keyword evidence="9" id="KW-1185">Reference proteome</keyword>
<evidence type="ECO:0000256" key="2">
    <source>
        <dbReference type="ARBA" id="ARBA00023015"/>
    </source>
</evidence>
<evidence type="ECO:0000256" key="1">
    <source>
        <dbReference type="ARBA" id="ARBA00010641"/>
    </source>
</evidence>
<evidence type="ECO:0000259" key="6">
    <source>
        <dbReference type="Pfam" id="PF04542"/>
    </source>
</evidence>
<evidence type="ECO:0000313" key="9">
    <source>
        <dbReference type="Proteomes" id="UP001595840"/>
    </source>
</evidence>
<protein>
    <submittedName>
        <fullName evidence="8">RNA polymerase sigma factor</fullName>
    </submittedName>
</protein>